<gene>
    <name evidence="1" type="ORF">ACFPU1_02935</name>
</gene>
<dbReference type="EMBL" id="JBHSOZ010000003">
    <property type="protein sequence ID" value="MFC5711729.1"/>
    <property type="molecule type" value="Genomic_DNA"/>
</dbReference>
<organism evidence="1 2">
    <name type="scientific">Thalassorhabdus alkalitolerans</name>
    <dbReference type="NCBI Taxonomy" id="2282697"/>
    <lineage>
        <taxon>Bacteria</taxon>
        <taxon>Bacillati</taxon>
        <taxon>Bacillota</taxon>
        <taxon>Bacilli</taxon>
        <taxon>Bacillales</taxon>
        <taxon>Bacillaceae</taxon>
        <taxon>Thalassorhabdus</taxon>
    </lineage>
</organism>
<name>A0ABW0YHD8_9BACI</name>
<proteinExistence type="predicted"/>
<evidence type="ECO:0000313" key="1">
    <source>
        <dbReference type="EMBL" id="MFC5711729.1"/>
    </source>
</evidence>
<reference evidence="2" key="1">
    <citation type="journal article" date="2019" name="Int. J. Syst. Evol. Microbiol.">
        <title>The Global Catalogue of Microorganisms (GCM) 10K type strain sequencing project: providing services to taxonomists for standard genome sequencing and annotation.</title>
        <authorList>
            <consortium name="The Broad Institute Genomics Platform"/>
            <consortium name="The Broad Institute Genome Sequencing Center for Infectious Disease"/>
            <person name="Wu L."/>
            <person name="Ma J."/>
        </authorList>
    </citation>
    <scope>NUCLEOTIDE SEQUENCE [LARGE SCALE GENOMIC DNA]</scope>
    <source>
        <strain evidence="2">CECT 7184</strain>
    </source>
</reference>
<dbReference type="RefSeq" id="WP_054635819.1">
    <property type="nucleotide sequence ID" value="NZ_JBHSOZ010000003.1"/>
</dbReference>
<accession>A0ABW0YHD8</accession>
<keyword evidence="2" id="KW-1185">Reference proteome</keyword>
<dbReference type="Proteomes" id="UP001596142">
    <property type="component" value="Unassembled WGS sequence"/>
</dbReference>
<comment type="caution">
    <text evidence="1">The sequence shown here is derived from an EMBL/GenBank/DDBJ whole genome shotgun (WGS) entry which is preliminary data.</text>
</comment>
<protein>
    <submittedName>
        <fullName evidence="1">Uncharacterized protein</fullName>
    </submittedName>
</protein>
<sequence length="84" mass="9727">MLMDFLSHYQINAYDLITLKASNQTMSIDEFITYIEDVNKSNAIKERLLTLGMLIDKDRILAYLAGTAELFLQHSNLTVQKQWT</sequence>
<evidence type="ECO:0000313" key="2">
    <source>
        <dbReference type="Proteomes" id="UP001596142"/>
    </source>
</evidence>